<dbReference type="AlphaFoldDB" id="A0A6S6LZ41"/>
<gene>
    <name evidence="1" type="ORF">GEOBRER4_n1656</name>
</gene>
<name>A0A6S6LZ41_9BACT</name>
<evidence type="ECO:0000313" key="2">
    <source>
        <dbReference type="Proteomes" id="UP000515472"/>
    </source>
</evidence>
<dbReference type="EMBL" id="AP023213">
    <property type="protein sequence ID" value="BCG46843.1"/>
    <property type="molecule type" value="Genomic_DNA"/>
</dbReference>
<organism evidence="1 2">
    <name type="scientific">Citrifermentans bremense</name>
    <dbReference type="NCBI Taxonomy" id="60035"/>
    <lineage>
        <taxon>Bacteria</taxon>
        <taxon>Pseudomonadati</taxon>
        <taxon>Thermodesulfobacteriota</taxon>
        <taxon>Desulfuromonadia</taxon>
        <taxon>Geobacterales</taxon>
        <taxon>Geobacteraceae</taxon>
        <taxon>Citrifermentans</taxon>
    </lineage>
</organism>
<keyword evidence="2" id="KW-1185">Reference proteome</keyword>
<dbReference type="RefSeq" id="WP_185244959.1">
    <property type="nucleotide sequence ID" value="NZ_AP023213.1"/>
</dbReference>
<reference evidence="1 2" key="1">
    <citation type="submission" date="2020-06" db="EMBL/GenBank/DDBJ databases">
        <title>Interaction of electrochemicaly active bacteria, Geobacter bremensis R4 on different carbon anode.</title>
        <authorList>
            <person name="Meng L."/>
            <person name="Yoshida N."/>
        </authorList>
    </citation>
    <scope>NUCLEOTIDE SEQUENCE [LARGE SCALE GENOMIC DNA]</scope>
    <source>
        <strain evidence="1 2">R4</strain>
    </source>
</reference>
<dbReference type="KEGG" id="gbn:GEOBRER4_15930"/>
<protein>
    <submittedName>
        <fullName evidence="1">Uncharacterized protein</fullName>
    </submittedName>
</protein>
<accession>A0A6S6LZ41</accession>
<proteinExistence type="predicted"/>
<sequence length="60" mass="6674">MPFKEDGALFKKVGVPLKKGVYPKSPDGAPHTIFVAPSNIDGIAVTAMWYSLFSNWWSQF</sequence>
<evidence type="ECO:0000313" key="1">
    <source>
        <dbReference type="EMBL" id="BCG46843.1"/>
    </source>
</evidence>
<dbReference type="Proteomes" id="UP000515472">
    <property type="component" value="Chromosome"/>
</dbReference>